<sequence length="161" mass="16769">MTSAAWGAAESSKARHTWVATTIAVLALLGVSWWAAGAGPDEPVVPSLAAPATVEHIGHTDFSWVTLTADAAQRVGLEVVAVRRTVGPVTVPYAALVHAADGTTWVYASEEADSLRFRRYQVEVGTINGSRATLEKAPPPGTFVAGAGSALLYGSEFEVGH</sequence>
<evidence type="ECO:0000313" key="1">
    <source>
        <dbReference type="EMBL" id="CAA9385283.1"/>
    </source>
</evidence>
<protein>
    <submittedName>
        <fullName evidence="1">Uncharacterized protein</fullName>
    </submittedName>
</protein>
<accession>A0A6J4NE43</accession>
<reference evidence="1" key="1">
    <citation type="submission" date="2020-02" db="EMBL/GenBank/DDBJ databases">
        <authorList>
            <person name="Meier V. D."/>
        </authorList>
    </citation>
    <scope>NUCLEOTIDE SEQUENCE</scope>
    <source>
        <strain evidence="1">AVDCRST_MAG60</strain>
    </source>
</reference>
<gene>
    <name evidence="1" type="ORF">AVDCRST_MAG60-1179</name>
</gene>
<proteinExistence type="predicted"/>
<organism evidence="1">
    <name type="scientific">uncultured Nocardioides sp</name>
    <dbReference type="NCBI Taxonomy" id="198441"/>
    <lineage>
        <taxon>Bacteria</taxon>
        <taxon>Bacillati</taxon>
        <taxon>Actinomycetota</taxon>
        <taxon>Actinomycetes</taxon>
        <taxon>Propionibacteriales</taxon>
        <taxon>Nocardioidaceae</taxon>
        <taxon>Nocardioides</taxon>
        <taxon>environmental samples</taxon>
    </lineage>
</organism>
<dbReference type="AlphaFoldDB" id="A0A6J4NE43"/>
<dbReference type="EMBL" id="CADCUN010000123">
    <property type="protein sequence ID" value="CAA9385283.1"/>
    <property type="molecule type" value="Genomic_DNA"/>
</dbReference>
<name>A0A6J4NE43_9ACTN</name>